<dbReference type="EMBL" id="JAYWIO010000008">
    <property type="protein sequence ID" value="KAK7246012.1"/>
    <property type="molecule type" value="Genomic_DNA"/>
</dbReference>
<keyword evidence="3" id="KW-1185">Reference proteome</keyword>
<evidence type="ECO:0000256" key="1">
    <source>
        <dbReference type="SAM" id="MobiDB-lite"/>
    </source>
</evidence>
<proteinExistence type="predicted"/>
<name>A0AAN9E6A1_CROPI</name>
<evidence type="ECO:0000313" key="3">
    <source>
        <dbReference type="Proteomes" id="UP001372338"/>
    </source>
</evidence>
<dbReference type="AlphaFoldDB" id="A0AAN9E6A1"/>
<gene>
    <name evidence="2" type="ORF">RIF29_40869</name>
</gene>
<comment type="caution">
    <text evidence="2">The sequence shown here is derived from an EMBL/GenBank/DDBJ whole genome shotgun (WGS) entry which is preliminary data.</text>
</comment>
<accession>A0AAN9E6A1</accession>
<organism evidence="2 3">
    <name type="scientific">Crotalaria pallida</name>
    <name type="common">Smooth rattlebox</name>
    <name type="synonym">Crotalaria striata</name>
    <dbReference type="NCBI Taxonomy" id="3830"/>
    <lineage>
        <taxon>Eukaryota</taxon>
        <taxon>Viridiplantae</taxon>
        <taxon>Streptophyta</taxon>
        <taxon>Embryophyta</taxon>
        <taxon>Tracheophyta</taxon>
        <taxon>Spermatophyta</taxon>
        <taxon>Magnoliopsida</taxon>
        <taxon>eudicotyledons</taxon>
        <taxon>Gunneridae</taxon>
        <taxon>Pentapetalae</taxon>
        <taxon>rosids</taxon>
        <taxon>fabids</taxon>
        <taxon>Fabales</taxon>
        <taxon>Fabaceae</taxon>
        <taxon>Papilionoideae</taxon>
        <taxon>50 kb inversion clade</taxon>
        <taxon>genistoids sensu lato</taxon>
        <taxon>core genistoids</taxon>
        <taxon>Crotalarieae</taxon>
        <taxon>Crotalaria</taxon>
    </lineage>
</organism>
<dbReference type="Proteomes" id="UP001372338">
    <property type="component" value="Unassembled WGS sequence"/>
</dbReference>
<reference evidence="2 3" key="1">
    <citation type="submission" date="2024-01" db="EMBL/GenBank/DDBJ databases">
        <title>The genomes of 5 underutilized Papilionoideae crops provide insights into root nodulation and disease resistanc.</title>
        <authorList>
            <person name="Yuan L."/>
        </authorList>
    </citation>
    <scope>NUCLEOTIDE SEQUENCE [LARGE SCALE GENOMIC DNA]</scope>
    <source>
        <strain evidence="2">ZHUSHIDOU_FW_LH</strain>
        <tissue evidence="2">Leaf</tissue>
    </source>
</reference>
<feature type="region of interest" description="Disordered" evidence="1">
    <location>
        <begin position="44"/>
        <end position="87"/>
    </location>
</feature>
<evidence type="ECO:0000313" key="2">
    <source>
        <dbReference type="EMBL" id="KAK7246012.1"/>
    </source>
</evidence>
<protein>
    <submittedName>
        <fullName evidence="2">Uncharacterized protein</fullName>
    </submittedName>
</protein>
<sequence length="124" mass="13979">MLSDISSWFVDDDDDDDDQRLLEFVIGVDDDGFDLDDDKTVMTVSRGRSGSRLAERKEGEEKEKPTQPPLSSRFGHRSHNQGQLLKTPQTTTVKLKLAIAFEQLPVAINESEYSKCNHIIQATI</sequence>
<feature type="compositionally biased region" description="Basic and acidic residues" evidence="1">
    <location>
        <begin position="53"/>
        <end position="65"/>
    </location>
</feature>